<accession>A0ABD1X0T7</accession>
<comment type="catalytic activity">
    <reaction evidence="1 9">
        <text>Eliminative cleavage of (1-&gt;4)-alpha-D-galacturonan to give oligosaccharides with 4-deoxy-alpha-D-galact-4-enuronosyl groups at their non-reducing ends.</text>
        <dbReference type="EC" id="4.2.2.2"/>
    </reaction>
</comment>
<comment type="caution">
    <text evidence="11">The sequence shown here is derived from an EMBL/GenBank/DDBJ whole genome shotgun (WGS) entry which is preliminary data.</text>
</comment>
<organism evidence="11 12">
    <name type="scientific">Forsythia ovata</name>
    <dbReference type="NCBI Taxonomy" id="205694"/>
    <lineage>
        <taxon>Eukaryota</taxon>
        <taxon>Viridiplantae</taxon>
        <taxon>Streptophyta</taxon>
        <taxon>Embryophyta</taxon>
        <taxon>Tracheophyta</taxon>
        <taxon>Spermatophyta</taxon>
        <taxon>Magnoliopsida</taxon>
        <taxon>eudicotyledons</taxon>
        <taxon>Gunneridae</taxon>
        <taxon>Pentapetalae</taxon>
        <taxon>asterids</taxon>
        <taxon>lamiids</taxon>
        <taxon>Lamiales</taxon>
        <taxon>Oleaceae</taxon>
        <taxon>Forsythieae</taxon>
        <taxon>Forsythia</taxon>
    </lineage>
</organism>
<evidence type="ECO:0000256" key="6">
    <source>
        <dbReference type="ARBA" id="ARBA00022729"/>
    </source>
</evidence>
<dbReference type="InterPro" id="IPR018082">
    <property type="entry name" value="AmbAllergen"/>
</dbReference>
<sequence>MLPEACIFLFCFLICVPSFIRAATSLNLTLPNQHPHPEAVVQEVQRRVNVSISRRQLLSISMKDQSQCLTGNPIDDCWRCDSNWANNRQRLADCAIGFGQGALGGKGGQIYVVNDSSDHDTVNPTQGTLRHAVIQDEPLWIVFQSNMVIKLKHELIINSYKTIDGRGANVQITGNGCLTLQYISNVIIHNVHIYNCMPSGNTNIRSSPTHVGYRGKSDGDGISIFGSRNIWIDHCALSHCTDGLIDAIMGSTAITISNSFFSHHDEVMLLGHDDKYLPDSGMQVTIAFNHFGEGLVQRMPRCRRGYIHVVNNDITEWKMYAIGGSGNPTINSQGNRYTAPLDPSAKEVTKRCDTDEGQWSNWNWRTDGDIMVNGAFFVPSGGGFSTQYAKASSVEPKSSVLIDHLTMNAGVIGGPRDNGFIMYGGGTTTGGGSSGGGGGSSGGGDGDFFGMMIKGNWTWIQSPSFRSLSNWISNIVLPNYWEIGIRFLCENLYGNQTQSFFNYLSGYPKISYCLWITRMRRSTKHSRLAKNVEVLHGIRCDGFKSAKMFDGPPRRSENLRDLCWASNAFAGSMGPLLGF</sequence>
<dbReference type="GO" id="GO:0030570">
    <property type="term" value="F:pectate lyase activity"/>
    <property type="evidence" value="ECO:0007669"/>
    <property type="project" value="UniProtKB-EC"/>
</dbReference>
<dbReference type="Gene3D" id="2.160.20.10">
    <property type="entry name" value="Single-stranded right-handed beta-helix, Pectin lyase-like"/>
    <property type="match status" value="1"/>
</dbReference>
<keyword evidence="8 9" id="KW-0456">Lyase</keyword>
<evidence type="ECO:0000256" key="3">
    <source>
        <dbReference type="ARBA" id="ARBA00010980"/>
    </source>
</evidence>
<dbReference type="InterPro" id="IPR011050">
    <property type="entry name" value="Pectin_lyase_fold/virulence"/>
</dbReference>
<reference evidence="12" key="1">
    <citation type="submission" date="2024-07" db="EMBL/GenBank/DDBJ databases">
        <title>Two chromosome-level genome assemblies of Korean endemic species Abeliophyllum distichum and Forsythia ovata (Oleaceae).</title>
        <authorList>
            <person name="Jang H."/>
        </authorList>
    </citation>
    <scope>NUCLEOTIDE SEQUENCE [LARGE SCALE GENOMIC DNA]</scope>
</reference>
<evidence type="ECO:0000256" key="5">
    <source>
        <dbReference type="ARBA" id="ARBA00022723"/>
    </source>
</evidence>
<evidence type="ECO:0000313" key="12">
    <source>
        <dbReference type="Proteomes" id="UP001604277"/>
    </source>
</evidence>
<keyword evidence="6 9" id="KW-0732">Signal</keyword>
<dbReference type="AlphaFoldDB" id="A0ABD1X0T7"/>
<protein>
    <recommendedName>
        <fullName evidence="4 9">Pectate lyase</fullName>
        <ecNumber evidence="4 9">4.2.2.2</ecNumber>
    </recommendedName>
</protein>
<dbReference type="InterPro" id="IPR012334">
    <property type="entry name" value="Pectin_lyas_fold"/>
</dbReference>
<dbReference type="FunFam" id="2.160.20.10:FF:000009">
    <property type="entry name" value="Pectate lyase"/>
    <property type="match status" value="1"/>
</dbReference>
<name>A0ABD1X0T7_9LAMI</name>
<evidence type="ECO:0000256" key="8">
    <source>
        <dbReference type="ARBA" id="ARBA00023239"/>
    </source>
</evidence>
<dbReference type="SUPFAM" id="SSF51126">
    <property type="entry name" value="Pectin lyase-like"/>
    <property type="match status" value="1"/>
</dbReference>
<comment type="similarity">
    <text evidence="3 9">Belongs to the polysaccharide lyase 1 family.</text>
</comment>
<dbReference type="PANTHER" id="PTHR31683:SF11">
    <property type="entry name" value="PECTATE LYASE"/>
    <property type="match status" value="1"/>
</dbReference>
<keyword evidence="12" id="KW-1185">Reference proteome</keyword>
<evidence type="ECO:0000313" key="11">
    <source>
        <dbReference type="EMBL" id="KAL2555534.1"/>
    </source>
</evidence>
<evidence type="ECO:0000256" key="1">
    <source>
        <dbReference type="ARBA" id="ARBA00000695"/>
    </source>
</evidence>
<dbReference type="Pfam" id="PF00544">
    <property type="entry name" value="Pectate_lyase_4"/>
    <property type="match status" value="1"/>
</dbReference>
<gene>
    <name evidence="11" type="ORF">Fot_00273</name>
</gene>
<feature type="domain" description="Pectate lyase" evidence="10">
    <location>
        <begin position="146"/>
        <end position="343"/>
    </location>
</feature>
<evidence type="ECO:0000256" key="2">
    <source>
        <dbReference type="ARBA" id="ARBA00005220"/>
    </source>
</evidence>
<keyword evidence="7 9" id="KW-0106">Calcium</keyword>
<comment type="pathway">
    <text evidence="2 9">Glycan metabolism; pectin degradation; 2-dehydro-3-deoxy-D-gluconate from pectin: step 2/5.</text>
</comment>
<dbReference type="Proteomes" id="UP001604277">
    <property type="component" value="Unassembled WGS sequence"/>
</dbReference>
<evidence type="ECO:0000256" key="9">
    <source>
        <dbReference type="RuleBase" id="RU361123"/>
    </source>
</evidence>
<evidence type="ECO:0000256" key="7">
    <source>
        <dbReference type="ARBA" id="ARBA00022837"/>
    </source>
</evidence>
<dbReference type="EMBL" id="JBFOLJ010000001">
    <property type="protein sequence ID" value="KAL2555534.1"/>
    <property type="molecule type" value="Genomic_DNA"/>
</dbReference>
<feature type="chain" id="PRO_5044525137" description="Pectate lyase" evidence="9">
    <location>
        <begin position="23"/>
        <end position="579"/>
    </location>
</feature>
<evidence type="ECO:0000259" key="10">
    <source>
        <dbReference type="SMART" id="SM00656"/>
    </source>
</evidence>
<dbReference type="SMART" id="SM00656">
    <property type="entry name" value="Amb_all"/>
    <property type="match status" value="1"/>
</dbReference>
<evidence type="ECO:0000256" key="4">
    <source>
        <dbReference type="ARBA" id="ARBA00012272"/>
    </source>
</evidence>
<dbReference type="EC" id="4.2.2.2" evidence="4 9"/>
<feature type="signal peptide" evidence="9">
    <location>
        <begin position="1"/>
        <end position="22"/>
    </location>
</feature>
<dbReference type="PANTHER" id="PTHR31683">
    <property type="entry name" value="PECTATE LYASE 18-RELATED"/>
    <property type="match status" value="1"/>
</dbReference>
<dbReference type="InterPro" id="IPR045032">
    <property type="entry name" value="PEL"/>
</dbReference>
<dbReference type="GO" id="GO:0046872">
    <property type="term" value="F:metal ion binding"/>
    <property type="evidence" value="ECO:0007669"/>
    <property type="project" value="UniProtKB-KW"/>
</dbReference>
<keyword evidence="5 9" id="KW-0479">Metal-binding</keyword>
<comment type="cofactor">
    <cofactor evidence="9">
        <name>Ca(2+)</name>
        <dbReference type="ChEBI" id="CHEBI:29108"/>
    </cofactor>
    <text evidence="9">Binds 1 Ca(2+) ion. Required for its activity.</text>
</comment>
<proteinExistence type="inferred from homology"/>
<dbReference type="PRINTS" id="PR00807">
    <property type="entry name" value="AMBALLERGEN"/>
</dbReference>
<dbReference type="InterPro" id="IPR002022">
    <property type="entry name" value="Pec_lyase"/>
</dbReference>